<evidence type="ECO:0000256" key="1">
    <source>
        <dbReference type="SAM" id="MobiDB-lite"/>
    </source>
</evidence>
<dbReference type="SUPFAM" id="SSF54427">
    <property type="entry name" value="NTF2-like"/>
    <property type="match status" value="1"/>
</dbReference>
<feature type="domain" description="SnoaL-like" evidence="2">
    <location>
        <begin position="77"/>
        <end position="217"/>
    </location>
</feature>
<feature type="compositionally biased region" description="Basic residues" evidence="1">
    <location>
        <begin position="28"/>
        <end position="39"/>
    </location>
</feature>
<feature type="compositionally biased region" description="Low complexity" evidence="1">
    <location>
        <begin position="50"/>
        <end position="65"/>
    </location>
</feature>
<dbReference type="Pfam" id="PF13577">
    <property type="entry name" value="SnoaL_4"/>
    <property type="match status" value="1"/>
</dbReference>
<comment type="caution">
    <text evidence="3">The sequence shown here is derived from an EMBL/GenBank/DDBJ whole genome shotgun (WGS) entry which is preliminary data.</text>
</comment>
<accession>A0ABQ8G845</accession>
<gene>
    <name evidence="3" type="ORF">B0J12DRAFT_128284</name>
</gene>
<protein>
    <recommendedName>
        <fullName evidence="2">SnoaL-like domain-containing protein</fullName>
    </recommendedName>
</protein>
<proteinExistence type="predicted"/>
<keyword evidence="4" id="KW-1185">Reference proteome</keyword>
<organism evidence="3 4">
    <name type="scientific">Macrophomina phaseolina</name>
    <dbReference type="NCBI Taxonomy" id="35725"/>
    <lineage>
        <taxon>Eukaryota</taxon>
        <taxon>Fungi</taxon>
        <taxon>Dikarya</taxon>
        <taxon>Ascomycota</taxon>
        <taxon>Pezizomycotina</taxon>
        <taxon>Dothideomycetes</taxon>
        <taxon>Dothideomycetes incertae sedis</taxon>
        <taxon>Botryosphaeriales</taxon>
        <taxon>Botryosphaeriaceae</taxon>
        <taxon>Macrophomina</taxon>
    </lineage>
</organism>
<dbReference type="InterPro" id="IPR032710">
    <property type="entry name" value="NTF2-like_dom_sf"/>
</dbReference>
<dbReference type="InterPro" id="IPR037401">
    <property type="entry name" value="SnoaL-like"/>
</dbReference>
<evidence type="ECO:0000313" key="4">
    <source>
        <dbReference type="Proteomes" id="UP000774617"/>
    </source>
</evidence>
<reference evidence="3 4" key="1">
    <citation type="journal article" date="2021" name="Nat. Commun.">
        <title>Genetic determinants of endophytism in the Arabidopsis root mycobiome.</title>
        <authorList>
            <person name="Mesny F."/>
            <person name="Miyauchi S."/>
            <person name="Thiergart T."/>
            <person name="Pickel B."/>
            <person name="Atanasova L."/>
            <person name="Karlsson M."/>
            <person name="Huettel B."/>
            <person name="Barry K.W."/>
            <person name="Haridas S."/>
            <person name="Chen C."/>
            <person name="Bauer D."/>
            <person name="Andreopoulos W."/>
            <person name="Pangilinan J."/>
            <person name="LaButti K."/>
            <person name="Riley R."/>
            <person name="Lipzen A."/>
            <person name="Clum A."/>
            <person name="Drula E."/>
            <person name="Henrissat B."/>
            <person name="Kohler A."/>
            <person name="Grigoriev I.V."/>
            <person name="Martin F.M."/>
            <person name="Hacquard S."/>
        </authorList>
    </citation>
    <scope>NUCLEOTIDE SEQUENCE [LARGE SCALE GENOMIC DNA]</scope>
    <source>
        <strain evidence="3 4">MPI-SDFR-AT-0080</strain>
    </source>
</reference>
<sequence length="249" mass="28046">MSSAADGCPISPSPPRPDCLQLQPAQNNKKRPRKSRRRQPVPTREPTPPSAGDYDSDASTDSTAEAAVAERATMCELHCLLRSYATYASARQWRTWADLFVEDVVFSFEYCAQIHGRKELYHGGLGMDELPFHSVFFSDIRIELDPCRPRERATCTANMWFTRRNDQAEGLGICEATLDVPTNDEKDEQPVTANCDYCGPYGFEFVNTDEGWKIKTMALKVLNERREEVDRCLTKCICIPSSSCGTPCR</sequence>
<feature type="region of interest" description="Disordered" evidence="1">
    <location>
        <begin position="1"/>
        <end position="65"/>
    </location>
</feature>
<name>A0ABQ8G845_9PEZI</name>
<evidence type="ECO:0000313" key="3">
    <source>
        <dbReference type="EMBL" id="KAH7047570.1"/>
    </source>
</evidence>
<dbReference type="Proteomes" id="UP000774617">
    <property type="component" value="Unassembled WGS sequence"/>
</dbReference>
<evidence type="ECO:0000259" key="2">
    <source>
        <dbReference type="Pfam" id="PF13577"/>
    </source>
</evidence>
<dbReference type="EMBL" id="JAGTJR010000016">
    <property type="protein sequence ID" value="KAH7047570.1"/>
    <property type="molecule type" value="Genomic_DNA"/>
</dbReference>
<dbReference type="Gene3D" id="3.10.450.50">
    <property type="match status" value="1"/>
</dbReference>